<dbReference type="InterPro" id="IPR007855">
    <property type="entry name" value="RDRP"/>
</dbReference>
<dbReference type="Proteomes" id="UP000559256">
    <property type="component" value="Unassembled WGS sequence"/>
</dbReference>
<feature type="compositionally biased region" description="Basic and acidic residues" evidence="2">
    <location>
        <begin position="72"/>
        <end position="85"/>
    </location>
</feature>
<evidence type="ECO:0000313" key="4">
    <source>
        <dbReference type="EMBL" id="KAF5368475.1"/>
    </source>
</evidence>
<keyword evidence="1" id="KW-0548">Nucleotidyltransferase</keyword>
<feature type="compositionally biased region" description="Polar residues" evidence="2">
    <location>
        <begin position="159"/>
        <end position="172"/>
    </location>
</feature>
<dbReference type="PANTHER" id="PTHR23079">
    <property type="entry name" value="RNA-DEPENDENT RNA POLYMERASE"/>
    <property type="match status" value="1"/>
</dbReference>
<comment type="caution">
    <text evidence="4">The sequence shown here is derived from an EMBL/GenBank/DDBJ whole genome shotgun (WGS) entry which is preliminary data.</text>
</comment>
<feature type="compositionally biased region" description="Low complexity" evidence="2">
    <location>
        <begin position="261"/>
        <end position="273"/>
    </location>
</feature>
<feature type="compositionally biased region" description="Low complexity" evidence="2">
    <location>
        <begin position="234"/>
        <end position="253"/>
    </location>
</feature>
<feature type="compositionally biased region" description="Polar residues" evidence="2">
    <location>
        <begin position="295"/>
        <end position="304"/>
    </location>
</feature>
<proteinExistence type="inferred from homology"/>
<dbReference type="EC" id="2.7.7.48" evidence="1"/>
<accession>A0A8H5GPM5</accession>
<organism evidence="4 5">
    <name type="scientific">Tetrapyrgos nigripes</name>
    <dbReference type="NCBI Taxonomy" id="182062"/>
    <lineage>
        <taxon>Eukaryota</taxon>
        <taxon>Fungi</taxon>
        <taxon>Dikarya</taxon>
        <taxon>Basidiomycota</taxon>
        <taxon>Agaricomycotina</taxon>
        <taxon>Agaricomycetes</taxon>
        <taxon>Agaricomycetidae</taxon>
        <taxon>Agaricales</taxon>
        <taxon>Marasmiineae</taxon>
        <taxon>Marasmiaceae</taxon>
        <taxon>Tetrapyrgos</taxon>
    </lineage>
</organism>
<dbReference type="EMBL" id="JAACJM010000015">
    <property type="protein sequence ID" value="KAF5368475.1"/>
    <property type="molecule type" value="Genomic_DNA"/>
</dbReference>
<evidence type="ECO:0000256" key="2">
    <source>
        <dbReference type="SAM" id="MobiDB-lite"/>
    </source>
</evidence>
<name>A0A8H5GPM5_9AGAR</name>
<feature type="compositionally biased region" description="Polar residues" evidence="2">
    <location>
        <begin position="123"/>
        <end position="136"/>
    </location>
</feature>
<feature type="compositionally biased region" description="Low complexity" evidence="2">
    <location>
        <begin position="106"/>
        <end position="118"/>
    </location>
</feature>
<feature type="region of interest" description="Disordered" evidence="2">
    <location>
        <begin position="215"/>
        <end position="304"/>
    </location>
</feature>
<comment type="catalytic activity">
    <reaction evidence="1">
        <text>RNA(n) + a ribonucleoside 5'-triphosphate = RNA(n+1) + diphosphate</text>
        <dbReference type="Rhea" id="RHEA:21248"/>
        <dbReference type="Rhea" id="RHEA-COMP:14527"/>
        <dbReference type="Rhea" id="RHEA-COMP:17342"/>
        <dbReference type="ChEBI" id="CHEBI:33019"/>
        <dbReference type="ChEBI" id="CHEBI:61557"/>
        <dbReference type="ChEBI" id="CHEBI:140395"/>
        <dbReference type="EC" id="2.7.7.48"/>
    </reaction>
</comment>
<feature type="region of interest" description="Disordered" evidence="2">
    <location>
        <begin position="758"/>
        <end position="782"/>
    </location>
</feature>
<dbReference type="OrthoDB" id="10055769at2759"/>
<feature type="region of interest" description="Disordered" evidence="2">
    <location>
        <begin position="1080"/>
        <end position="1100"/>
    </location>
</feature>
<dbReference type="Pfam" id="PF05183">
    <property type="entry name" value="RdRP"/>
    <property type="match status" value="1"/>
</dbReference>
<comment type="similarity">
    <text evidence="1">Belongs to the RdRP family.</text>
</comment>
<keyword evidence="1" id="KW-0694">RNA-binding</keyword>
<dbReference type="GO" id="GO:0003968">
    <property type="term" value="F:RNA-directed RNA polymerase activity"/>
    <property type="evidence" value="ECO:0007669"/>
    <property type="project" value="UniProtKB-KW"/>
</dbReference>
<evidence type="ECO:0000259" key="3">
    <source>
        <dbReference type="Pfam" id="PF05183"/>
    </source>
</evidence>
<feature type="region of interest" description="Disordered" evidence="2">
    <location>
        <begin position="1215"/>
        <end position="1234"/>
    </location>
</feature>
<feature type="domain" description="RDRP core" evidence="3">
    <location>
        <begin position="446"/>
        <end position="1117"/>
    </location>
</feature>
<evidence type="ECO:0000313" key="5">
    <source>
        <dbReference type="Proteomes" id="UP000559256"/>
    </source>
</evidence>
<sequence length="1311" mass="145698">MVSYSSSAEEPGLWSQLPDLDDSFRGLPSQVLRDDHQPRSAIPPLSLSQKADEEVTRTPTNPASGATPLHSGLDRIRLQHAKEATPDATRSHNFVNISDYDKDDTPSSSDSSQGFSDLDLIRSRQTSMTSVESNSPPRKRRPEPDTILDVGSFKHPRIASSSKVISGPSNIQAAPRTNKKGKAPLPPRPVHRKQDSRISLHSHKGLMATDGAYDQCHSKTSKSATVSSDVRPAQGSSVRSSSGQGSCVTSSSTKPSKTMASTSLNSNSSTNISVPPDAKASTSTSDSMNVEKSKQSSTSVPSGSFSQELWNNISELPVFIIAHYPELQTLYDDPNNPVPWPVQYEIARGLLAQDWCLEEILDKIRHLQGETSADILHKLKMIIKGLKFVEGSGDNRIGKELDREQLAIIENRGRGLGLMGPWEDAKDWHGGQVQQNGVVIKQGDSFKINLEPLEMRRSTRLGRFLGSRRIIQLRVSSDYTMNDRDAVEDFLSQKFVLNGRVFLPIPPKDNTVYLVEVNENHERESRDEFGDQYRMTLGEVLDWHNPMEMNDGQVVSKFWARTPLMLSTTKPVVEFAEDDIVFIPDDVVPGSGPKPPAHKIVTDGCGFINEVALKIIYEKMGYATLPTAAQARIAGSKGLYHLIVDGEKRPRIYIRDSQRKIKYANLHRSHRILDLVAVSNSVVSFRVSLSQQSAVNIWHNGVPATVIQNFMEQGLRDGIEPLLQWDNPVVLWDALNRAGRVVASRLARLAPGQSRALGLTGREKSDSAGTADVDNSDVSDEEERELKELGFLIISSTYTGRNEHSGAPAALHEVGLELVQAGFIPSELKYLLDKLRRIIKNALTADIEKCHIPLPEGTAVEAFVIPDPTGKLQEGQIYFRSASGWKDPRTQTLTHVVIGEVVVGRYPIRLPSDIQKVEAVDIPELSIYVDVIIVPKKPSNNTPRRYGGVSFMHMLSGGDMDGDTVFMTWCPEIVKPFRKKSLTVPPPGLEDDFEAEIETIPDFRNRLASMPLRNRQRAFQKSFLSGLTRVNVGMYSLFHDIAAWRWGLDSQKTTRLAYIFNALLDSGKTGQRLKQSVYKTDLDQSNTDRPPCPWKPSGKRLKAHPDYPNKKFILDILAVAGKKIADRHLIKFDQDNGLAVGFLYNLKTKPDTILLEPLNQAKKRIESFSVADETDPEWEKSRESSKRILEAELVRIQMHVDKAYELFVKCTKKNTASSSDGQAPPKRSKEDHMRAVPAQYSRPIACIRLTENLEEVKASYAYSKSERFGFCVAFQVLCDLKAQSVLGGRAPTTRTLDEARSVSSAARRALG</sequence>
<keyword evidence="1" id="KW-0696">RNA-directed RNA polymerase</keyword>
<dbReference type="GO" id="GO:0031380">
    <property type="term" value="C:nuclear RNA-directed RNA polymerase complex"/>
    <property type="evidence" value="ECO:0007669"/>
    <property type="project" value="TreeGrafter"/>
</dbReference>
<dbReference type="InterPro" id="IPR057596">
    <property type="entry name" value="RDRP_core"/>
</dbReference>
<dbReference type="GO" id="GO:0030422">
    <property type="term" value="P:siRNA processing"/>
    <property type="evidence" value="ECO:0007669"/>
    <property type="project" value="TreeGrafter"/>
</dbReference>
<reference evidence="4 5" key="1">
    <citation type="journal article" date="2020" name="ISME J.">
        <title>Uncovering the hidden diversity of litter-decomposition mechanisms in mushroom-forming fungi.</title>
        <authorList>
            <person name="Floudas D."/>
            <person name="Bentzer J."/>
            <person name="Ahren D."/>
            <person name="Johansson T."/>
            <person name="Persson P."/>
            <person name="Tunlid A."/>
        </authorList>
    </citation>
    <scope>NUCLEOTIDE SEQUENCE [LARGE SCALE GENOMIC DNA]</scope>
    <source>
        <strain evidence="4 5">CBS 291.85</strain>
    </source>
</reference>
<dbReference type="GO" id="GO:0003723">
    <property type="term" value="F:RNA binding"/>
    <property type="evidence" value="ECO:0007669"/>
    <property type="project" value="UniProtKB-KW"/>
</dbReference>
<gene>
    <name evidence="4" type="ORF">D9758_002293</name>
</gene>
<keyword evidence="1" id="KW-0808">Transferase</keyword>
<feature type="region of interest" description="Disordered" evidence="2">
    <location>
        <begin position="1"/>
        <end position="199"/>
    </location>
</feature>
<keyword evidence="5" id="KW-1185">Reference proteome</keyword>
<evidence type="ECO:0000256" key="1">
    <source>
        <dbReference type="RuleBase" id="RU363098"/>
    </source>
</evidence>
<dbReference type="PANTHER" id="PTHR23079:SF14">
    <property type="entry name" value="RNA-DEPENDENT RNA POLYMERASE"/>
    <property type="match status" value="1"/>
</dbReference>
<protein>
    <recommendedName>
        <fullName evidence="1">RNA-dependent RNA polymerase</fullName>
        <ecNumber evidence="1">2.7.7.48</ecNumber>
    </recommendedName>
</protein>